<proteinExistence type="predicted"/>
<dbReference type="InterPro" id="IPR038404">
    <property type="entry name" value="TRAP_DctP_sf"/>
</dbReference>
<dbReference type="Gene3D" id="3.40.190.170">
    <property type="entry name" value="Bacterial extracellular solute-binding protein, family 7"/>
    <property type="match status" value="1"/>
</dbReference>
<keyword evidence="1" id="KW-0732">Signal</keyword>
<dbReference type="Proteomes" id="UP000606490">
    <property type="component" value="Unassembled WGS sequence"/>
</dbReference>
<accession>A0ABS1V2S2</accession>
<evidence type="ECO:0000256" key="1">
    <source>
        <dbReference type="ARBA" id="ARBA00022729"/>
    </source>
</evidence>
<name>A0ABS1V2S2_9PROT</name>
<dbReference type="Pfam" id="PF03480">
    <property type="entry name" value="DctP"/>
    <property type="match status" value="1"/>
</dbReference>
<dbReference type="PANTHER" id="PTHR33376">
    <property type="match status" value="1"/>
</dbReference>
<evidence type="ECO:0000313" key="3">
    <source>
        <dbReference type="Proteomes" id="UP000606490"/>
    </source>
</evidence>
<dbReference type="InterPro" id="IPR018389">
    <property type="entry name" value="DctP_fam"/>
</dbReference>
<gene>
    <name evidence="2" type="primary">dctP</name>
    <name evidence="2" type="ORF">JMJ55_11585</name>
</gene>
<dbReference type="EMBL" id="JAEUXJ010000004">
    <property type="protein sequence ID" value="MBL6455968.1"/>
    <property type="molecule type" value="Genomic_DNA"/>
</dbReference>
<sequence>MRILAFAVLALILAITPSLPLPGEEPPFPLKVVGFYTHAGMYADFEEPFWTRQVPMLTGGRVQPSIVPLDRAGVREADLLPLLRLGVLQVATVPLANAAGDDPELSIVDLPALNPDAATLRRSLAQWRGHLARVMEERYGLRLMALLIPTTQVLFCREPFARLADVMGRRVRVGSVAQGELVEAMGGTALVMPLPEVVAAMASRRIDCAVTGAMPGNRIGLHEVATHVSRLPMSWFVSAVAMNGAVWRSLPESAQQPLQRGLARLERHVMETAEAAIEDGFACNAGRSDCKDGRRGQMVVVAEEWDETLRRRLLDRVLLPRWLDRCGADCAAVWNRIAAPSQNLWAGCLTPAGSRSDRPC</sequence>
<reference evidence="2 3" key="1">
    <citation type="submission" date="2021-01" db="EMBL/GenBank/DDBJ databases">
        <title>Belnapia mucosa sp. nov. and Belnapia arida sp. nov., isolated from the Tabernas Desert (Almeria, Spain).</title>
        <authorList>
            <person name="Molina-Menor E."/>
            <person name="Vidal-Verdu A."/>
            <person name="Calonge A."/>
            <person name="Satari L."/>
            <person name="Pereto Magraner J."/>
            <person name="Porcar Miralles M."/>
        </authorList>
    </citation>
    <scope>NUCLEOTIDE SEQUENCE [LARGE SCALE GENOMIC DNA]</scope>
    <source>
        <strain evidence="2 3">T6</strain>
    </source>
</reference>
<protein>
    <submittedName>
        <fullName evidence="2">TRAP transporter substrate-binding protein DctP</fullName>
    </submittedName>
</protein>
<keyword evidence="3" id="KW-1185">Reference proteome</keyword>
<organism evidence="2 3">
    <name type="scientific">Belnapia mucosa</name>
    <dbReference type="NCBI Taxonomy" id="2804532"/>
    <lineage>
        <taxon>Bacteria</taxon>
        <taxon>Pseudomonadati</taxon>
        <taxon>Pseudomonadota</taxon>
        <taxon>Alphaproteobacteria</taxon>
        <taxon>Acetobacterales</taxon>
        <taxon>Roseomonadaceae</taxon>
        <taxon>Belnapia</taxon>
    </lineage>
</organism>
<evidence type="ECO:0000313" key="2">
    <source>
        <dbReference type="EMBL" id="MBL6455968.1"/>
    </source>
</evidence>
<comment type="caution">
    <text evidence="2">The sequence shown here is derived from an EMBL/GenBank/DDBJ whole genome shotgun (WGS) entry which is preliminary data.</text>
</comment>
<dbReference type="NCBIfam" id="NF037995">
    <property type="entry name" value="TRAP_S1"/>
    <property type="match status" value="1"/>
</dbReference>
<dbReference type="RefSeq" id="WP_202825714.1">
    <property type="nucleotide sequence ID" value="NZ_JAEUXJ010000004.1"/>
</dbReference>
<dbReference type="PANTHER" id="PTHR33376:SF15">
    <property type="entry name" value="BLL6794 PROTEIN"/>
    <property type="match status" value="1"/>
</dbReference>